<feature type="compositionally biased region" description="Polar residues" evidence="1">
    <location>
        <begin position="979"/>
        <end position="988"/>
    </location>
</feature>
<feature type="domain" description="Guanylate cyclase" evidence="2">
    <location>
        <begin position="1788"/>
        <end position="1825"/>
    </location>
</feature>
<dbReference type="Gene3D" id="3.30.70.1230">
    <property type="entry name" value="Nucleotide cyclase"/>
    <property type="match status" value="3"/>
</dbReference>
<feature type="region of interest" description="Disordered" evidence="1">
    <location>
        <begin position="1315"/>
        <end position="1334"/>
    </location>
</feature>
<evidence type="ECO:0000256" key="1">
    <source>
        <dbReference type="SAM" id="MobiDB-lite"/>
    </source>
</evidence>
<feature type="compositionally biased region" description="Low complexity" evidence="1">
    <location>
        <begin position="928"/>
        <end position="938"/>
    </location>
</feature>
<dbReference type="SUPFAM" id="SSF53850">
    <property type="entry name" value="Periplasmic binding protein-like II"/>
    <property type="match status" value="1"/>
</dbReference>
<evidence type="ECO:0000313" key="3">
    <source>
        <dbReference type="EMBL" id="KAG2491446.1"/>
    </source>
</evidence>
<proteinExistence type="predicted"/>
<feature type="region of interest" description="Disordered" evidence="1">
    <location>
        <begin position="978"/>
        <end position="1011"/>
    </location>
</feature>
<sequence>MAQPCYETIARLFERRAELGGNGSATPGVKLDLSRALQSGLRNLTKENDLEVLLLGQGETAATPLLRLKADNNTRELEELERQTAAGQPLPSAYLSVPPSRAGGPTVVPLVLLYRRDWWETLVAQQPSFLARSALGSGPRSLPSTWNDMAQLFQSLVNRDFDNDGREDHVLCADLMPGCKGWGLLSAIFSSLVQTQGSRQGVWVDLRNNNTPTVGSPAMSEALRLYARLAAHNVGIFTPNATRDNVPVTESELSTVEDNADADPPVCGVVNPLFIAGRCLFTIDWAISTLFMTQGEAPIVAGRIGAALLPGSTRGLSVATGTMAECTRDTCPHATALRPSVQASQAPAGSPATPATPLIGGLGGRRLQQSPSDGPGGGSSGAFPTDFGGEGDDGDVEHLGLGSVRALLQQTTEPQPPLPATVAQPPIQVPGAPSGLAAPPVPASYGSAAPEPVDSSGAPAGAPDMSHERFLNAAPFVSEMTYVWKVRPDMDNQTARDVQLYMEAIGLAMNLRYNQLVTRPVAGFEDSSSALFGDVCSTLSASGSTTSSRTGANGQYTIFNSTALAVAINALLDLNPSDIEAIVPALRTALLNNNTAFDMTAPYATSYRQVMDDLAVEAVRLYAAAGALSPNASGSASPETVQAADSVLWSDSALGSPLDEAARTANVRFVEIQREFPYPTIWRALYINTFPAESEIPADGPTDRSLALGLGIGLSVGCALLLAALAVVGALFWLRRRKKRYAAKPPGPGPATTLALTDIQNSTLLWETLPPGVMDVCLSTHHRVMRTAIGDNRGYECFTEGDAFAVAFHSPEDALGFAMDLQAGLMAADWPRELLAQQDGLELWVRSASPEEPFEEPAPPQLLPPLGALGGLPAAAATTDGASAADAGTLVAPAAAYAVPPLREAQSELLRPAGGSVQMLAVPPTRSASEPAAALPAARPEPPAQPDALAPPRAVAVLSPAGSNCLDAIPVGQGPVQATAHTNASSTGADAHATASPGANGRSGGVAGVSAHGPPTLGLTLEPMASPAVLAAADALDHGDEGASSSCGDTNSCAGFADPEPAVGTAQEGGSVSGFGGIARRRPTVQIPASLAKTASAGDARAGDQPFGNVSAPVTGLGTPPGGNFEASSAANRRRRIAKLPDTDAAEDWKALVTWDPTDALQAPASPLSRRHSVSRFRAVSQFALDEPGSMQRRAGADGDLNTQEEGDEGRGAPPQPRAPLRLSQSTITPGSPVTERRGGGRSGSVRLGVHRGVSTLEGPRAKQAREGVLQERERTSRLSHGGKGAARTESPKRQHVDAEAGALGLPLGLGRALTGARPVPPSGKPIGLPPDGVKRRMTMFARSAVSRMFPGASANSAPARMDPAKPRPGRMRLGGPSQDEAFDELWHSINVAAGIGPLGPAAAALTTAAGAAGANGEALPAAADQVPVAAGQVLPAEQGSVVPVDTVGSVLRRLFAACAAGGGGAAAQAAGAAEGGDGGKRGPLLVLRGLRVRVGMSSGLQASEMVTEMRNGMPHISYTGEILATAKEIGDAAVGGVVLLSESTFAVYQQTRREAKTVVKLGSGGGGDGRSSSSHGTHLSLMLLHLGEHLPDKGGGGPPASPSGAQAAAPRPLYGAVSPGLAPRLALVQPWVRNHRELVPGCLSAPAGMVAPVFCNVLGIESLLAWERIALERAQRLASGTSGASSGPSKLGAVGLEEDAAGGAFVREGLALFCDIAQQMASRHGGYVVASSSDGGHWVLVFASPEQAVLWGLDMLDAMLTADWPDGFLDHELTEEIYKDDVLVKRGLRLRIGIDYGRAMVRLVPRTGRLDYVGRPMNRAARIAAKAKAATCLASGAAWAAARPALQARVSAQGLGTLPLKGVIEPMELWTLASLQHGTDAMALGAGSSRAG</sequence>
<comment type="caution">
    <text evidence="3">The sequence shown here is derived from an EMBL/GenBank/DDBJ whole genome shotgun (WGS) entry which is preliminary data.</text>
</comment>
<evidence type="ECO:0000259" key="2">
    <source>
        <dbReference type="PROSITE" id="PS50125"/>
    </source>
</evidence>
<dbReference type="InterPro" id="IPR001054">
    <property type="entry name" value="A/G_cyclase"/>
</dbReference>
<dbReference type="Proteomes" id="UP000612055">
    <property type="component" value="Unassembled WGS sequence"/>
</dbReference>
<dbReference type="PROSITE" id="PS50125">
    <property type="entry name" value="GUANYLATE_CYCLASE_2"/>
    <property type="match status" value="1"/>
</dbReference>
<dbReference type="Gene3D" id="3.40.190.10">
    <property type="entry name" value="Periplasmic binding protein-like II"/>
    <property type="match status" value="1"/>
</dbReference>
<feature type="region of interest" description="Disordered" evidence="1">
    <location>
        <begin position="340"/>
        <end position="398"/>
    </location>
</feature>
<dbReference type="PANTHER" id="PTHR43081:SF1">
    <property type="entry name" value="ADENYLATE CYCLASE, TERMINAL-DIFFERENTIATION SPECIFIC"/>
    <property type="match status" value="1"/>
</dbReference>
<feature type="region of interest" description="Disordered" evidence="1">
    <location>
        <begin position="1591"/>
        <end position="1610"/>
    </location>
</feature>
<dbReference type="InterPro" id="IPR050697">
    <property type="entry name" value="Adenylyl/Guanylyl_Cyclase_3/4"/>
</dbReference>
<feature type="compositionally biased region" description="Polar residues" evidence="1">
    <location>
        <begin position="1223"/>
        <end position="1232"/>
    </location>
</feature>
<evidence type="ECO:0000313" key="4">
    <source>
        <dbReference type="Proteomes" id="UP000612055"/>
    </source>
</evidence>
<gene>
    <name evidence="3" type="ORF">HYH03_010232</name>
</gene>
<feature type="compositionally biased region" description="Low complexity" evidence="1">
    <location>
        <begin position="1244"/>
        <end position="1255"/>
    </location>
</feature>
<feature type="region of interest" description="Disordered" evidence="1">
    <location>
        <begin position="414"/>
        <end position="463"/>
    </location>
</feature>
<dbReference type="SUPFAM" id="SSF55073">
    <property type="entry name" value="Nucleotide cyclase"/>
    <property type="match status" value="2"/>
</dbReference>
<name>A0A835XWF3_9CHLO</name>
<reference evidence="3" key="1">
    <citation type="journal article" date="2020" name="bioRxiv">
        <title>Comparative genomics of Chlamydomonas.</title>
        <authorList>
            <person name="Craig R.J."/>
            <person name="Hasan A.R."/>
            <person name="Ness R.W."/>
            <person name="Keightley P.D."/>
        </authorList>
    </citation>
    <scope>NUCLEOTIDE SEQUENCE</scope>
    <source>
        <strain evidence="3">CCAP 11/70</strain>
    </source>
</reference>
<protein>
    <recommendedName>
        <fullName evidence="2">Guanylate cyclase domain-containing protein</fullName>
    </recommendedName>
</protein>
<accession>A0A835XWF3</accession>
<feature type="compositionally biased region" description="Low complexity" evidence="1">
    <location>
        <begin position="340"/>
        <end position="357"/>
    </location>
</feature>
<feature type="compositionally biased region" description="Basic and acidic residues" evidence="1">
    <location>
        <begin position="1260"/>
        <end position="1277"/>
    </location>
</feature>
<dbReference type="GO" id="GO:0009190">
    <property type="term" value="P:cyclic nucleotide biosynthetic process"/>
    <property type="evidence" value="ECO:0007669"/>
    <property type="project" value="InterPro"/>
</dbReference>
<dbReference type="OrthoDB" id="545881at2759"/>
<keyword evidence="4" id="KW-1185">Reference proteome</keyword>
<dbReference type="GO" id="GO:0035556">
    <property type="term" value="P:intracellular signal transduction"/>
    <property type="evidence" value="ECO:0007669"/>
    <property type="project" value="InterPro"/>
</dbReference>
<feature type="region of interest" description="Disordered" evidence="1">
    <location>
        <begin position="1185"/>
        <end position="1297"/>
    </location>
</feature>
<dbReference type="EMBL" id="JAEHOE010000053">
    <property type="protein sequence ID" value="KAG2491446.1"/>
    <property type="molecule type" value="Genomic_DNA"/>
</dbReference>
<dbReference type="PANTHER" id="PTHR43081">
    <property type="entry name" value="ADENYLATE CYCLASE, TERMINAL-DIFFERENTIATION SPECIFIC-RELATED"/>
    <property type="match status" value="1"/>
</dbReference>
<dbReference type="InterPro" id="IPR029787">
    <property type="entry name" value="Nucleotide_cyclase"/>
</dbReference>
<feature type="region of interest" description="Disordered" evidence="1">
    <location>
        <begin position="924"/>
        <end position="949"/>
    </location>
</feature>
<organism evidence="3 4">
    <name type="scientific">Edaphochlamys debaryana</name>
    <dbReference type="NCBI Taxonomy" id="47281"/>
    <lineage>
        <taxon>Eukaryota</taxon>
        <taxon>Viridiplantae</taxon>
        <taxon>Chlorophyta</taxon>
        <taxon>core chlorophytes</taxon>
        <taxon>Chlorophyceae</taxon>
        <taxon>CS clade</taxon>
        <taxon>Chlamydomonadales</taxon>
        <taxon>Chlamydomonadales incertae sedis</taxon>
        <taxon>Edaphochlamys</taxon>
    </lineage>
</organism>